<dbReference type="PROSITE" id="PS00562">
    <property type="entry name" value="CBM1_1"/>
    <property type="match status" value="1"/>
</dbReference>
<evidence type="ECO:0000256" key="1">
    <source>
        <dbReference type="ARBA" id="ARBA00022729"/>
    </source>
</evidence>
<dbReference type="InterPro" id="IPR000254">
    <property type="entry name" value="CBD"/>
</dbReference>
<evidence type="ECO:0000256" key="3">
    <source>
        <dbReference type="SAM" id="SignalP"/>
    </source>
</evidence>
<dbReference type="GO" id="GO:0030248">
    <property type="term" value="F:cellulose binding"/>
    <property type="evidence" value="ECO:0007669"/>
    <property type="project" value="InterPro"/>
</dbReference>
<accession>A0A4Y9ZAI2</accession>
<feature type="signal peptide" evidence="3">
    <location>
        <begin position="1"/>
        <end position="30"/>
    </location>
</feature>
<evidence type="ECO:0000256" key="2">
    <source>
        <dbReference type="SAM" id="MobiDB-lite"/>
    </source>
</evidence>
<dbReference type="InterPro" id="IPR035971">
    <property type="entry name" value="CBD_sf"/>
</dbReference>
<protein>
    <recommendedName>
        <fullName evidence="4">CBM1 domain-containing protein</fullName>
    </recommendedName>
</protein>
<evidence type="ECO:0000313" key="6">
    <source>
        <dbReference type="Proteomes" id="UP000298327"/>
    </source>
</evidence>
<dbReference type="STRING" id="205917.A0A4Y9ZAI2"/>
<dbReference type="GO" id="GO:0005576">
    <property type="term" value="C:extracellular region"/>
    <property type="evidence" value="ECO:0007669"/>
    <property type="project" value="InterPro"/>
</dbReference>
<evidence type="ECO:0000259" key="4">
    <source>
        <dbReference type="PROSITE" id="PS51164"/>
    </source>
</evidence>
<sequence length="257" mass="26446">MHKCDGCTSSIMKSVAALVSTVFFASTVLAQATAPQYGQCGGTGWSGATTCPSGWTCTVSNPYYSQCLPGGTGGSPPPTSTVSNGGGGTSTTSTTAASGTTTLQAGYSFIRAVEDPNFHKYLQSEVLNTASDAVLGSPATAAQFQITNGQLIQNANGTTPLYATVEPRANSTVTKLKMSWSAEPDSGDAAGTFMWSGDTVEWSIPTIDRPQLNAWLVCPDAAGNLDVYINLGAYDYMTPAGCADETIHAYTGATATP</sequence>
<feature type="chain" id="PRO_5021382876" description="CBM1 domain-containing protein" evidence="3">
    <location>
        <begin position="31"/>
        <end position="257"/>
    </location>
</feature>
<comment type="caution">
    <text evidence="5">The sequence shown here is derived from an EMBL/GenBank/DDBJ whole genome shotgun (WGS) entry which is preliminary data.</text>
</comment>
<name>A0A4Y9ZAI2_9AGAM</name>
<dbReference type="SUPFAM" id="SSF57180">
    <property type="entry name" value="Cellulose-binding domain"/>
    <property type="match status" value="1"/>
</dbReference>
<organism evidence="5 6">
    <name type="scientific">Dentipellis fragilis</name>
    <dbReference type="NCBI Taxonomy" id="205917"/>
    <lineage>
        <taxon>Eukaryota</taxon>
        <taxon>Fungi</taxon>
        <taxon>Dikarya</taxon>
        <taxon>Basidiomycota</taxon>
        <taxon>Agaricomycotina</taxon>
        <taxon>Agaricomycetes</taxon>
        <taxon>Russulales</taxon>
        <taxon>Hericiaceae</taxon>
        <taxon>Dentipellis</taxon>
    </lineage>
</organism>
<feature type="region of interest" description="Disordered" evidence="2">
    <location>
        <begin position="71"/>
        <end position="97"/>
    </location>
</feature>
<evidence type="ECO:0000313" key="5">
    <source>
        <dbReference type="EMBL" id="TFY71785.1"/>
    </source>
</evidence>
<dbReference type="Proteomes" id="UP000298327">
    <property type="component" value="Unassembled WGS sequence"/>
</dbReference>
<dbReference type="GO" id="GO:0005975">
    <property type="term" value="P:carbohydrate metabolic process"/>
    <property type="evidence" value="ECO:0007669"/>
    <property type="project" value="InterPro"/>
</dbReference>
<reference evidence="5 6" key="1">
    <citation type="submission" date="2019-02" db="EMBL/GenBank/DDBJ databases">
        <title>Genome sequencing of the rare red list fungi Dentipellis fragilis.</title>
        <authorList>
            <person name="Buettner E."/>
            <person name="Kellner H."/>
        </authorList>
    </citation>
    <scope>NUCLEOTIDE SEQUENCE [LARGE SCALE GENOMIC DNA]</scope>
    <source>
        <strain evidence="5 6">DSM 105465</strain>
    </source>
</reference>
<dbReference type="SMART" id="SM00236">
    <property type="entry name" value="fCBD"/>
    <property type="match status" value="1"/>
</dbReference>
<keyword evidence="1 3" id="KW-0732">Signal</keyword>
<dbReference type="EMBL" id="SEOQ01000037">
    <property type="protein sequence ID" value="TFY71785.1"/>
    <property type="molecule type" value="Genomic_DNA"/>
</dbReference>
<gene>
    <name evidence="5" type="ORF">EVG20_g1231</name>
</gene>
<dbReference type="OrthoDB" id="2115822at2759"/>
<dbReference type="PROSITE" id="PS51164">
    <property type="entry name" value="CBM1_2"/>
    <property type="match status" value="1"/>
</dbReference>
<dbReference type="AlphaFoldDB" id="A0A4Y9ZAI2"/>
<proteinExistence type="predicted"/>
<keyword evidence="6" id="KW-1185">Reference proteome</keyword>
<dbReference type="Pfam" id="PF00734">
    <property type="entry name" value="CBM_1"/>
    <property type="match status" value="1"/>
</dbReference>
<feature type="domain" description="CBM1" evidence="4">
    <location>
        <begin position="32"/>
        <end position="68"/>
    </location>
</feature>